<reference evidence="3 4" key="1">
    <citation type="submission" date="2018-06" db="EMBL/GenBank/DDBJ databases">
        <authorList>
            <consortium name="Pathogen Informatics"/>
            <person name="Doyle S."/>
        </authorList>
    </citation>
    <scope>NUCLEOTIDE SEQUENCE [LARGE SCALE GENOMIC DNA]</scope>
    <source>
        <strain evidence="3 4">NCTC10764</strain>
    </source>
</reference>
<proteinExistence type="predicted"/>
<dbReference type="InterPro" id="IPR019110">
    <property type="entry name" value="Uncharacterised_RAQPRD"/>
</dbReference>
<sequence length="112" mass="12144">MQEGIDRYLTPSRAQPRNGSAVTGEYRAGASLMALTSAQAAAFKVASGDVDLNVLHLSLLGLLIAVLFLWAAWGLSDVWSGWRNGDVRESAFIWFTARTVLLLVASIWMFAG</sequence>
<name>A0A376KK72_ECOLX</name>
<dbReference type="Pfam" id="PF11660">
    <property type="entry name" value="DUF3262"/>
    <property type="match status" value="1"/>
</dbReference>
<feature type="compositionally biased region" description="Polar residues" evidence="1">
    <location>
        <begin position="12"/>
        <end position="21"/>
    </location>
</feature>
<evidence type="ECO:0000313" key="3">
    <source>
        <dbReference type="EMBL" id="STE82347.1"/>
    </source>
</evidence>
<protein>
    <submittedName>
        <fullName evidence="3">Integrating conjugative element protein, PFL_4701 family</fullName>
    </submittedName>
</protein>
<accession>A0A376KK72</accession>
<keyword evidence="2" id="KW-0812">Transmembrane</keyword>
<dbReference type="Proteomes" id="UP000255201">
    <property type="component" value="Unassembled WGS sequence"/>
</dbReference>
<dbReference type="NCBIfam" id="TIGR03758">
    <property type="entry name" value="conj_TIGR03758"/>
    <property type="match status" value="1"/>
</dbReference>
<dbReference type="InterPro" id="IPR021676">
    <property type="entry name" value="DUF3262"/>
</dbReference>
<dbReference type="EMBL" id="UFZL01000007">
    <property type="protein sequence ID" value="STE82347.1"/>
    <property type="molecule type" value="Genomic_DNA"/>
</dbReference>
<dbReference type="AlphaFoldDB" id="A0A376KK72"/>
<feature type="region of interest" description="Disordered" evidence="1">
    <location>
        <begin position="1"/>
        <end position="21"/>
    </location>
</feature>
<evidence type="ECO:0000256" key="2">
    <source>
        <dbReference type="SAM" id="Phobius"/>
    </source>
</evidence>
<keyword evidence="2" id="KW-1133">Transmembrane helix</keyword>
<dbReference type="Pfam" id="PF09686">
    <property type="entry name" value="Plasmid_RAQPRD"/>
    <property type="match status" value="1"/>
</dbReference>
<gene>
    <name evidence="3" type="ORF">NCTC10764_06426</name>
</gene>
<feature type="transmembrane region" description="Helical" evidence="2">
    <location>
        <begin position="54"/>
        <end position="72"/>
    </location>
</feature>
<evidence type="ECO:0000313" key="4">
    <source>
        <dbReference type="Proteomes" id="UP000255201"/>
    </source>
</evidence>
<feature type="transmembrane region" description="Helical" evidence="2">
    <location>
        <begin position="92"/>
        <end position="111"/>
    </location>
</feature>
<organism evidence="3 4">
    <name type="scientific">Escherichia coli</name>
    <dbReference type="NCBI Taxonomy" id="562"/>
    <lineage>
        <taxon>Bacteria</taxon>
        <taxon>Pseudomonadati</taxon>
        <taxon>Pseudomonadota</taxon>
        <taxon>Gammaproteobacteria</taxon>
        <taxon>Enterobacterales</taxon>
        <taxon>Enterobacteriaceae</taxon>
        <taxon>Escherichia</taxon>
    </lineage>
</organism>
<keyword evidence="2" id="KW-0472">Membrane</keyword>
<evidence type="ECO:0000256" key="1">
    <source>
        <dbReference type="SAM" id="MobiDB-lite"/>
    </source>
</evidence>